<evidence type="ECO:0000259" key="3">
    <source>
        <dbReference type="Pfam" id="PF09995"/>
    </source>
</evidence>
<dbReference type="InterPro" id="IPR018713">
    <property type="entry name" value="MPAB/Lcp_cat_dom"/>
</dbReference>
<dbReference type="InterPro" id="IPR013783">
    <property type="entry name" value="Ig-like_fold"/>
</dbReference>
<proteinExistence type="predicted"/>
<keyword evidence="2" id="KW-1133">Transmembrane helix</keyword>
<name>A0A816KQ36_9BILA</name>
<accession>A0A816KQ36</accession>
<gene>
    <name evidence="4" type="ORF">MBJ925_LOCUS2597</name>
</gene>
<feature type="domain" description="ER-bound oxygenase mpaB/mpaB'/Rubber oxygenase catalytic" evidence="3">
    <location>
        <begin position="91"/>
        <end position="260"/>
    </location>
</feature>
<evidence type="ECO:0000256" key="2">
    <source>
        <dbReference type="SAM" id="Phobius"/>
    </source>
</evidence>
<reference evidence="4" key="1">
    <citation type="submission" date="2021-02" db="EMBL/GenBank/DDBJ databases">
        <authorList>
            <person name="Nowell W R."/>
        </authorList>
    </citation>
    <scope>NUCLEOTIDE SEQUENCE</scope>
</reference>
<feature type="compositionally biased region" description="Polar residues" evidence="1">
    <location>
        <begin position="662"/>
        <end position="684"/>
    </location>
</feature>
<keyword evidence="2" id="KW-0472">Membrane</keyword>
<keyword evidence="2" id="KW-0812">Transmembrane</keyword>
<dbReference type="Gene3D" id="2.60.40.10">
    <property type="entry name" value="Immunoglobulins"/>
    <property type="match status" value="1"/>
</dbReference>
<dbReference type="InterPro" id="IPR046366">
    <property type="entry name" value="MPAB"/>
</dbReference>
<protein>
    <recommendedName>
        <fullName evidence="3">ER-bound oxygenase mpaB/mpaB'/Rubber oxygenase catalytic domain-containing protein</fullName>
    </recommendedName>
</protein>
<sequence length="684" mass="78422">MLTSTLFILLVFTYLLICRYFRFRRIKGIIEKYSNVKLDYRTAQEVCLLTGAYDMPYVLELSTAFGLFRTYAIPTISEVLVKSNQLANKDVAGRRAEDTSVLLSECIYHDLDSKRARMGLARINYLHNLYRCSITNDDMLYTLSIFIYEPVRWSELYDWRPLEPIEKEARYIFWKEIGERMGIEYIPSAYEELEIWKNDYEKEHMIFSKTNKICGEATLNLMTSIYPVWMQGFIRNVLLSIVDERLRLAMDFEKPPTWIKRLTITIFRIRAFLLRHCALPRIHMHDNGQGPTSCPMNEHGRFNRTSYIFEPWYVKETWLSKIKPFVTKRPSPEYRSQGFTIKEVGPEKFAGKGFEEIQNDAEKMLQRAMLLIINQSETPVTFQVDLASQHVNNRLEQENKNVWDTSFDSNKHFIGPQNLSGRSVFDIAPLDGVIPAGAKKQLTVSCSPDHDSDFFSDLVRITISEQPTKLEFRLRGTCRQNSMYIRPLDNGNIIQKCLLPNVNEIITTQMQTTDPNEKGIPNNILVSLCAQSINGKYVAAQRELIIGCASSSVGSKKNGDYTFDNLKDINAEGFNVDVPKSAIEMGTEKVVKITWTPTANFDPNETCRATINVTTKGDIVKVWRVILVGYVEITSSADKRSSRTSKNPRVITTDTRSHVSVGGTSQRLVKQVSTQENNQSTLTT</sequence>
<dbReference type="PANTHER" id="PTHR36124">
    <property type="match status" value="1"/>
</dbReference>
<feature type="transmembrane region" description="Helical" evidence="2">
    <location>
        <begin position="6"/>
        <end position="23"/>
    </location>
</feature>
<dbReference type="Proteomes" id="UP000663824">
    <property type="component" value="Unassembled WGS sequence"/>
</dbReference>
<organism evidence="4 5">
    <name type="scientific">Rotaria magnacalcarata</name>
    <dbReference type="NCBI Taxonomy" id="392030"/>
    <lineage>
        <taxon>Eukaryota</taxon>
        <taxon>Metazoa</taxon>
        <taxon>Spiralia</taxon>
        <taxon>Gnathifera</taxon>
        <taxon>Rotifera</taxon>
        <taxon>Eurotatoria</taxon>
        <taxon>Bdelloidea</taxon>
        <taxon>Philodinida</taxon>
        <taxon>Philodinidae</taxon>
        <taxon>Rotaria</taxon>
    </lineage>
</organism>
<dbReference type="AlphaFoldDB" id="A0A816KQ36"/>
<dbReference type="PANTHER" id="PTHR36124:SF1">
    <property type="entry name" value="ER-BOUND OXYGENASE MPAB_MPAB'_RUBBER OXYGENASE CATALYTIC DOMAIN-CONTAINING PROTEIN"/>
    <property type="match status" value="1"/>
</dbReference>
<dbReference type="GO" id="GO:0016491">
    <property type="term" value="F:oxidoreductase activity"/>
    <property type="evidence" value="ECO:0007669"/>
    <property type="project" value="InterPro"/>
</dbReference>
<evidence type="ECO:0000313" key="5">
    <source>
        <dbReference type="Proteomes" id="UP000663824"/>
    </source>
</evidence>
<evidence type="ECO:0000256" key="1">
    <source>
        <dbReference type="SAM" id="MobiDB-lite"/>
    </source>
</evidence>
<feature type="region of interest" description="Disordered" evidence="1">
    <location>
        <begin position="656"/>
        <end position="684"/>
    </location>
</feature>
<dbReference type="Pfam" id="PF09995">
    <property type="entry name" value="MPAB_Lcp_cat"/>
    <property type="match status" value="1"/>
</dbReference>
<comment type="caution">
    <text evidence="4">The sequence shown here is derived from an EMBL/GenBank/DDBJ whole genome shotgun (WGS) entry which is preliminary data.</text>
</comment>
<evidence type="ECO:0000313" key="4">
    <source>
        <dbReference type="EMBL" id="CAF1923085.1"/>
    </source>
</evidence>
<dbReference type="EMBL" id="CAJNRE010000166">
    <property type="protein sequence ID" value="CAF1923085.1"/>
    <property type="molecule type" value="Genomic_DNA"/>
</dbReference>